<feature type="transmembrane region" description="Helical" evidence="1">
    <location>
        <begin position="74"/>
        <end position="91"/>
    </location>
</feature>
<keyword evidence="1" id="KW-1133">Transmembrane helix</keyword>
<keyword evidence="3" id="KW-1185">Reference proteome</keyword>
<comment type="caution">
    <text evidence="2">The sequence shown here is derived from an EMBL/GenBank/DDBJ whole genome shotgun (WGS) entry which is preliminary data.</text>
</comment>
<dbReference type="EMBL" id="JAEQBW010000001">
    <property type="protein sequence ID" value="MBK6263695.1"/>
    <property type="molecule type" value="Genomic_DNA"/>
</dbReference>
<dbReference type="AlphaFoldDB" id="A0A935C5A4"/>
<name>A0A935C5A4_9BACT</name>
<organism evidence="2 3">
    <name type="scientific">Marivirga aurantiaca</name>
    <dbReference type="NCBI Taxonomy" id="2802615"/>
    <lineage>
        <taxon>Bacteria</taxon>
        <taxon>Pseudomonadati</taxon>
        <taxon>Bacteroidota</taxon>
        <taxon>Cytophagia</taxon>
        <taxon>Cytophagales</taxon>
        <taxon>Marivirgaceae</taxon>
        <taxon>Marivirga</taxon>
    </lineage>
</organism>
<evidence type="ECO:0000313" key="2">
    <source>
        <dbReference type="EMBL" id="MBK6263695.1"/>
    </source>
</evidence>
<proteinExistence type="predicted"/>
<keyword evidence="1" id="KW-0812">Transmembrane</keyword>
<protein>
    <submittedName>
        <fullName evidence="2">Magnesium citrate secondary transporter</fullName>
    </submittedName>
</protein>
<sequence>MSEDKLYTFKHPLFWVSLILFLINQILERIYGVYIPFIHAYLDDLLCMPIVLGIATQILQWIHPAGNFYYLSKSHIAIAIVIFSVIFEGVLPITDPANFTSDFLDIGFYIVGALIFYRLIARKSKKQWEERVNHKK</sequence>
<feature type="transmembrane region" description="Helical" evidence="1">
    <location>
        <begin position="12"/>
        <end position="34"/>
    </location>
</feature>
<dbReference type="RefSeq" id="WP_201429382.1">
    <property type="nucleotide sequence ID" value="NZ_JAEQBW010000001.1"/>
</dbReference>
<dbReference type="Proteomes" id="UP000611723">
    <property type="component" value="Unassembled WGS sequence"/>
</dbReference>
<gene>
    <name evidence="2" type="ORF">JKA74_01505</name>
</gene>
<evidence type="ECO:0000313" key="3">
    <source>
        <dbReference type="Proteomes" id="UP000611723"/>
    </source>
</evidence>
<reference evidence="2" key="1">
    <citation type="submission" date="2021-01" db="EMBL/GenBank/DDBJ databases">
        <title>Marivirga aurantiaca sp. nov., isolated from intertidal surface sediments.</title>
        <authorList>
            <person name="Zhang M."/>
        </authorList>
    </citation>
    <scope>NUCLEOTIDE SEQUENCE</scope>
    <source>
        <strain evidence="2">S37H4</strain>
    </source>
</reference>
<accession>A0A935C5A4</accession>
<feature type="transmembrane region" description="Helical" evidence="1">
    <location>
        <begin position="40"/>
        <end position="62"/>
    </location>
</feature>
<keyword evidence="1" id="KW-0472">Membrane</keyword>
<evidence type="ECO:0000256" key="1">
    <source>
        <dbReference type="SAM" id="Phobius"/>
    </source>
</evidence>
<feature type="transmembrane region" description="Helical" evidence="1">
    <location>
        <begin position="103"/>
        <end position="121"/>
    </location>
</feature>